<feature type="compositionally biased region" description="Basic and acidic residues" evidence="1">
    <location>
        <begin position="70"/>
        <end position="82"/>
    </location>
</feature>
<dbReference type="AlphaFoldDB" id="A0AAD5XEP1"/>
<organism evidence="2 3">
    <name type="scientific">Physocladia obscura</name>
    <dbReference type="NCBI Taxonomy" id="109957"/>
    <lineage>
        <taxon>Eukaryota</taxon>
        <taxon>Fungi</taxon>
        <taxon>Fungi incertae sedis</taxon>
        <taxon>Chytridiomycota</taxon>
        <taxon>Chytridiomycota incertae sedis</taxon>
        <taxon>Chytridiomycetes</taxon>
        <taxon>Chytridiales</taxon>
        <taxon>Chytriomycetaceae</taxon>
        <taxon>Physocladia</taxon>
    </lineage>
</organism>
<comment type="caution">
    <text evidence="2">The sequence shown here is derived from an EMBL/GenBank/DDBJ whole genome shotgun (WGS) entry which is preliminary data.</text>
</comment>
<protein>
    <submittedName>
        <fullName evidence="2">Uncharacterized protein</fullName>
    </submittedName>
</protein>
<accession>A0AAD5XEP1</accession>
<sequence length="82" mass="9130">MTPISSATQTQMLRAIRSTVAARHLSYFRAQSRSISSSSQPTTPSKPADPSEPLRNTKRQRGPMAGFSPEEIKQIKRDIETE</sequence>
<evidence type="ECO:0000256" key="1">
    <source>
        <dbReference type="SAM" id="MobiDB-lite"/>
    </source>
</evidence>
<dbReference type="Proteomes" id="UP001211907">
    <property type="component" value="Unassembled WGS sequence"/>
</dbReference>
<proteinExistence type="predicted"/>
<reference evidence="2" key="1">
    <citation type="submission" date="2020-05" db="EMBL/GenBank/DDBJ databases">
        <title>Phylogenomic resolution of chytrid fungi.</title>
        <authorList>
            <person name="Stajich J.E."/>
            <person name="Amses K."/>
            <person name="Simmons R."/>
            <person name="Seto K."/>
            <person name="Myers J."/>
            <person name="Bonds A."/>
            <person name="Quandt C.A."/>
            <person name="Barry K."/>
            <person name="Liu P."/>
            <person name="Grigoriev I."/>
            <person name="Longcore J.E."/>
            <person name="James T.Y."/>
        </authorList>
    </citation>
    <scope>NUCLEOTIDE SEQUENCE</scope>
    <source>
        <strain evidence="2">JEL0513</strain>
    </source>
</reference>
<dbReference type="EMBL" id="JADGJH010001263">
    <property type="protein sequence ID" value="KAJ3115902.1"/>
    <property type="molecule type" value="Genomic_DNA"/>
</dbReference>
<feature type="region of interest" description="Disordered" evidence="1">
    <location>
        <begin position="30"/>
        <end position="82"/>
    </location>
</feature>
<feature type="compositionally biased region" description="Low complexity" evidence="1">
    <location>
        <begin position="31"/>
        <end position="45"/>
    </location>
</feature>
<feature type="non-terminal residue" evidence="2">
    <location>
        <position position="82"/>
    </location>
</feature>
<evidence type="ECO:0000313" key="3">
    <source>
        <dbReference type="Proteomes" id="UP001211907"/>
    </source>
</evidence>
<gene>
    <name evidence="2" type="ORF">HK100_001213</name>
</gene>
<evidence type="ECO:0000313" key="2">
    <source>
        <dbReference type="EMBL" id="KAJ3115902.1"/>
    </source>
</evidence>
<keyword evidence="3" id="KW-1185">Reference proteome</keyword>
<name>A0AAD5XEP1_9FUNG</name>